<comment type="caution">
    <text evidence="1">The sequence shown here is derived from an EMBL/GenBank/DDBJ whole genome shotgun (WGS) entry which is preliminary data.</text>
</comment>
<sequence>MGAVALVYKLEELQQIQVSEECVLPAQAYLASGTYLRRYVVNGVGHGEEPEKLLQELSCPTHKVVAVRYLGSDRTCLITLQDANFSPKRILYYGCVLRPRPFKPSIVYCYSCFKEGHMKSS</sequence>
<proteinExistence type="predicted"/>
<name>A0ACB8DTD8_DERSI</name>
<dbReference type="Proteomes" id="UP000821865">
    <property type="component" value="Chromosome 1"/>
</dbReference>
<evidence type="ECO:0000313" key="1">
    <source>
        <dbReference type="EMBL" id="KAH7977601.1"/>
    </source>
</evidence>
<keyword evidence="2" id="KW-1185">Reference proteome</keyword>
<accession>A0ACB8DTD8</accession>
<evidence type="ECO:0000313" key="2">
    <source>
        <dbReference type="Proteomes" id="UP000821865"/>
    </source>
</evidence>
<protein>
    <submittedName>
        <fullName evidence="1">Uncharacterized protein</fullName>
    </submittedName>
</protein>
<dbReference type="EMBL" id="CM023470">
    <property type="protein sequence ID" value="KAH7977601.1"/>
    <property type="molecule type" value="Genomic_DNA"/>
</dbReference>
<organism evidence="1 2">
    <name type="scientific">Dermacentor silvarum</name>
    <name type="common">Tick</name>
    <dbReference type="NCBI Taxonomy" id="543639"/>
    <lineage>
        <taxon>Eukaryota</taxon>
        <taxon>Metazoa</taxon>
        <taxon>Ecdysozoa</taxon>
        <taxon>Arthropoda</taxon>
        <taxon>Chelicerata</taxon>
        <taxon>Arachnida</taxon>
        <taxon>Acari</taxon>
        <taxon>Parasitiformes</taxon>
        <taxon>Ixodida</taxon>
        <taxon>Ixodoidea</taxon>
        <taxon>Ixodidae</taxon>
        <taxon>Rhipicephalinae</taxon>
        <taxon>Dermacentor</taxon>
    </lineage>
</organism>
<reference evidence="1" key="1">
    <citation type="submission" date="2020-05" db="EMBL/GenBank/DDBJ databases">
        <title>Large-scale comparative analyses of tick genomes elucidate their genetic diversity and vector capacities.</title>
        <authorList>
            <person name="Jia N."/>
            <person name="Wang J."/>
            <person name="Shi W."/>
            <person name="Du L."/>
            <person name="Sun Y."/>
            <person name="Zhan W."/>
            <person name="Jiang J."/>
            <person name="Wang Q."/>
            <person name="Zhang B."/>
            <person name="Ji P."/>
            <person name="Sakyi L.B."/>
            <person name="Cui X."/>
            <person name="Yuan T."/>
            <person name="Jiang B."/>
            <person name="Yang W."/>
            <person name="Lam T.T.-Y."/>
            <person name="Chang Q."/>
            <person name="Ding S."/>
            <person name="Wang X."/>
            <person name="Zhu J."/>
            <person name="Ruan X."/>
            <person name="Zhao L."/>
            <person name="Wei J."/>
            <person name="Que T."/>
            <person name="Du C."/>
            <person name="Cheng J."/>
            <person name="Dai P."/>
            <person name="Han X."/>
            <person name="Huang E."/>
            <person name="Gao Y."/>
            <person name="Liu J."/>
            <person name="Shao H."/>
            <person name="Ye R."/>
            <person name="Li L."/>
            <person name="Wei W."/>
            <person name="Wang X."/>
            <person name="Wang C."/>
            <person name="Yang T."/>
            <person name="Huo Q."/>
            <person name="Li W."/>
            <person name="Guo W."/>
            <person name="Chen H."/>
            <person name="Zhou L."/>
            <person name="Ni X."/>
            <person name="Tian J."/>
            <person name="Zhou Y."/>
            <person name="Sheng Y."/>
            <person name="Liu T."/>
            <person name="Pan Y."/>
            <person name="Xia L."/>
            <person name="Li J."/>
            <person name="Zhao F."/>
            <person name="Cao W."/>
        </authorList>
    </citation>
    <scope>NUCLEOTIDE SEQUENCE</scope>
    <source>
        <strain evidence="1">Dsil-2018</strain>
    </source>
</reference>
<gene>
    <name evidence="1" type="ORF">HPB49_002948</name>
</gene>